<dbReference type="eggNOG" id="arCOG04604">
    <property type="taxonomic scope" value="Archaea"/>
</dbReference>
<dbReference type="Gene3D" id="3.30.530.20">
    <property type="match status" value="1"/>
</dbReference>
<dbReference type="OrthoDB" id="10357at2157"/>
<dbReference type="CDD" id="cd07820">
    <property type="entry name" value="SRPBCC_3"/>
    <property type="match status" value="1"/>
</dbReference>
<dbReference type="SUPFAM" id="SSF55961">
    <property type="entry name" value="Bet v1-like"/>
    <property type="match status" value="1"/>
</dbReference>
<accession>M0CQX7</accession>
<dbReference type="PATRIC" id="fig|1230457.4.peg.830"/>
<evidence type="ECO:0000256" key="1">
    <source>
        <dbReference type="SAM" id="MobiDB-lite"/>
    </source>
</evidence>
<dbReference type="InterPro" id="IPR023393">
    <property type="entry name" value="START-like_dom_sf"/>
</dbReference>
<dbReference type="AlphaFoldDB" id="M0CQX7"/>
<evidence type="ECO:0000313" key="4">
    <source>
        <dbReference type="Proteomes" id="UP000011615"/>
    </source>
</evidence>
<reference evidence="3 4" key="1">
    <citation type="journal article" date="2014" name="PLoS Genet.">
        <title>Phylogenetically driven sequencing of extremely halophilic archaea reveals strategies for static and dynamic osmo-response.</title>
        <authorList>
            <person name="Becker E.A."/>
            <person name="Seitzer P.M."/>
            <person name="Tritt A."/>
            <person name="Larsen D."/>
            <person name="Krusor M."/>
            <person name="Yao A.I."/>
            <person name="Wu D."/>
            <person name="Madern D."/>
            <person name="Eisen J.A."/>
            <person name="Darling A.E."/>
            <person name="Facciotti M.T."/>
        </authorList>
    </citation>
    <scope>NUCLEOTIDE SEQUENCE [LARGE SCALE GENOMIC DNA]</scope>
    <source>
        <strain evidence="3 4">JCM 13563</strain>
    </source>
</reference>
<feature type="compositionally biased region" description="Basic and acidic residues" evidence="1">
    <location>
        <begin position="161"/>
        <end position="175"/>
    </location>
</feature>
<gene>
    <name evidence="3" type="ORF">C476_04148</name>
</gene>
<dbReference type="InterPro" id="IPR005031">
    <property type="entry name" value="COQ10_START"/>
</dbReference>
<sequence>MPTYERETTVRSSFDDVWAFHSRITGLEGVTPDWLGLRVERVLGPDGQSEPDVLEPGSEVALSIQPFGVGPRQHWTSVITDRECEDGSAYFRDEMVHGPFDRWEHTHSFFADGDRTVIRDRVEYDLPFGPLGDVAELFSKPGFEAMFRARHRMAKAQLENGDGRTADSTPEPRRF</sequence>
<dbReference type="STRING" id="1230457.C476_04148"/>
<comment type="caution">
    <text evidence="3">The sequence shown here is derived from an EMBL/GenBank/DDBJ whole genome shotgun (WGS) entry which is preliminary data.</text>
</comment>
<proteinExistence type="predicted"/>
<feature type="region of interest" description="Disordered" evidence="1">
    <location>
        <begin position="156"/>
        <end position="175"/>
    </location>
</feature>
<keyword evidence="4" id="KW-1185">Reference proteome</keyword>
<organism evidence="3 4">
    <name type="scientific">Natrinema limicola JCM 13563</name>
    <dbReference type="NCBI Taxonomy" id="1230457"/>
    <lineage>
        <taxon>Archaea</taxon>
        <taxon>Methanobacteriati</taxon>
        <taxon>Methanobacteriota</taxon>
        <taxon>Stenosarchaea group</taxon>
        <taxon>Halobacteria</taxon>
        <taxon>Halobacteriales</taxon>
        <taxon>Natrialbaceae</taxon>
        <taxon>Natrinema</taxon>
    </lineage>
</organism>
<feature type="domain" description="Coenzyme Q-binding protein COQ10 START" evidence="2">
    <location>
        <begin position="13"/>
        <end position="140"/>
    </location>
</feature>
<dbReference type="Proteomes" id="UP000011615">
    <property type="component" value="Unassembled WGS sequence"/>
</dbReference>
<name>M0CQX7_9EURY</name>
<dbReference type="RefSeq" id="WP_008010152.1">
    <property type="nucleotide sequence ID" value="NZ_AOIT01000017.1"/>
</dbReference>
<dbReference type="EMBL" id="AOIT01000017">
    <property type="protein sequence ID" value="ELZ24812.1"/>
    <property type="molecule type" value="Genomic_DNA"/>
</dbReference>
<evidence type="ECO:0000259" key="2">
    <source>
        <dbReference type="Pfam" id="PF03364"/>
    </source>
</evidence>
<protein>
    <submittedName>
        <fullName evidence="3">Cyclase/dehydrase</fullName>
    </submittedName>
</protein>
<evidence type="ECO:0000313" key="3">
    <source>
        <dbReference type="EMBL" id="ELZ24812.1"/>
    </source>
</evidence>
<dbReference type="Pfam" id="PF03364">
    <property type="entry name" value="Polyketide_cyc"/>
    <property type="match status" value="1"/>
</dbReference>